<proteinExistence type="predicted"/>
<dbReference type="Proteomes" id="UP000821865">
    <property type="component" value="Chromosome 5"/>
</dbReference>
<keyword evidence="2" id="KW-1185">Reference proteome</keyword>
<comment type="caution">
    <text evidence="1">The sequence shown here is derived from an EMBL/GenBank/DDBJ whole genome shotgun (WGS) entry which is preliminary data.</text>
</comment>
<gene>
    <name evidence="1" type="ORF">HPB49_012725</name>
</gene>
<protein>
    <submittedName>
        <fullName evidence="1">Uncharacterized protein</fullName>
    </submittedName>
</protein>
<evidence type="ECO:0000313" key="2">
    <source>
        <dbReference type="Proteomes" id="UP000821865"/>
    </source>
</evidence>
<name>A0ACB8CRG5_DERSI</name>
<evidence type="ECO:0000313" key="1">
    <source>
        <dbReference type="EMBL" id="KAH7949608.1"/>
    </source>
</evidence>
<organism evidence="1 2">
    <name type="scientific">Dermacentor silvarum</name>
    <name type="common">Tick</name>
    <dbReference type="NCBI Taxonomy" id="543639"/>
    <lineage>
        <taxon>Eukaryota</taxon>
        <taxon>Metazoa</taxon>
        <taxon>Ecdysozoa</taxon>
        <taxon>Arthropoda</taxon>
        <taxon>Chelicerata</taxon>
        <taxon>Arachnida</taxon>
        <taxon>Acari</taxon>
        <taxon>Parasitiformes</taxon>
        <taxon>Ixodida</taxon>
        <taxon>Ixodoidea</taxon>
        <taxon>Ixodidae</taxon>
        <taxon>Rhipicephalinae</taxon>
        <taxon>Dermacentor</taxon>
    </lineage>
</organism>
<accession>A0ACB8CRG5</accession>
<dbReference type="EMBL" id="CM023474">
    <property type="protein sequence ID" value="KAH7949608.1"/>
    <property type="molecule type" value="Genomic_DNA"/>
</dbReference>
<reference evidence="1" key="1">
    <citation type="submission" date="2020-05" db="EMBL/GenBank/DDBJ databases">
        <title>Large-scale comparative analyses of tick genomes elucidate their genetic diversity and vector capacities.</title>
        <authorList>
            <person name="Jia N."/>
            <person name="Wang J."/>
            <person name="Shi W."/>
            <person name="Du L."/>
            <person name="Sun Y."/>
            <person name="Zhan W."/>
            <person name="Jiang J."/>
            <person name="Wang Q."/>
            <person name="Zhang B."/>
            <person name="Ji P."/>
            <person name="Sakyi L.B."/>
            <person name="Cui X."/>
            <person name="Yuan T."/>
            <person name="Jiang B."/>
            <person name="Yang W."/>
            <person name="Lam T.T.-Y."/>
            <person name="Chang Q."/>
            <person name="Ding S."/>
            <person name="Wang X."/>
            <person name="Zhu J."/>
            <person name="Ruan X."/>
            <person name="Zhao L."/>
            <person name="Wei J."/>
            <person name="Que T."/>
            <person name="Du C."/>
            <person name="Cheng J."/>
            <person name="Dai P."/>
            <person name="Han X."/>
            <person name="Huang E."/>
            <person name="Gao Y."/>
            <person name="Liu J."/>
            <person name="Shao H."/>
            <person name="Ye R."/>
            <person name="Li L."/>
            <person name="Wei W."/>
            <person name="Wang X."/>
            <person name="Wang C."/>
            <person name="Yang T."/>
            <person name="Huo Q."/>
            <person name="Li W."/>
            <person name="Guo W."/>
            <person name="Chen H."/>
            <person name="Zhou L."/>
            <person name="Ni X."/>
            <person name="Tian J."/>
            <person name="Zhou Y."/>
            <person name="Sheng Y."/>
            <person name="Liu T."/>
            <person name="Pan Y."/>
            <person name="Xia L."/>
            <person name="Li J."/>
            <person name="Zhao F."/>
            <person name="Cao W."/>
        </authorList>
    </citation>
    <scope>NUCLEOTIDE SEQUENCE</scope>
    <source>
        <strain evidence="1">Dsil-2018</strain>
    </source>
</reference>
<sequence length="370" mass="41196">MASHKRVLFRRAAQLKCPITLKKAKDFQRSVKATIPVTHDDYARKVALKAKEDPKLFWSYIKRFQSPSHKPCFIDNAVPVTAPSLIAQLFASQFSYAYSSTTSLDPDLLAQEVETRVTTPPASISTISFAHDDLHEAVRFIKPFQNPGPDYVAPSFLKLIYPHVSHSLLLMFQSFVDNAFVPQKWKESFVTPVHKGRGKPTCEMSSYRPVSITSILCRTFERLVSRSIIAFLEQNSILASSQHGFRPNRSCVTALATVAHYVSSNMHSGTPTDLIHLDLSNAFYTLDHTILVTNAAQAGLQGTHILWFARFGAGRSQRVRYHGSHSESYLALSGVLQGTVLGLTLFSLYVNDMPKSNDVLLVQHADGTSI</sequence>